<sequence>MNTDHKQKPLVLPGINTDHKPPDQEIWPQQQKTYVKGNKWILLSVTYVKMLFLRLSVRSGAISLMERTLLKQSIESWRKGSSNCSPNPPDRSRLKLLLTKGERGGRSVSRELEEFLRLANKDMYR</sequence>
<protein>
    <submittedName>
        <fullName evidence="1">Uncharacterized protein</fullName>
    </submittedName>
</protein>
<dbReference type="Proteomes" id="UP000826271">
    <property type="component" value="Unassembled WGS sequence"/>
</dbReference>
<comment type="caution">
    <text evidence="1">The sequence shown here is derived from an EMBL/GenBank/DDBJ whole genome shotgun (WGS) entry which is preliminary data.</text>
</comment>
<proteinExistence type="predicted"/>
<name>A0AAV6WVG5_9LAMI</name>
<reference evidence="1" key="1">
    <citation type="submission" date="2019-10" db="EMBL/GenBank/DDBJ databases">
        <authorList>
            <person name="Zhang R."/>
            <person name="Pan Y."/>
            <person name="Wang J."/>
            <person name="Ma R."/>
            <person name="Yu S."/>
        </authorList>
    </citation>
    <scope>NUCLEOTIDE SEQUENCE</scope>
    <source>
        <strain evidence="1">LA-IB0</strain>
        <tissue evidence="1">Leaf</tissue>
    </source>
</reference>
<keyword evidence="2" id="KW-1185">Reference proteome</keyword>
<evidence type="ECO:0000313" key="1">
    <source>
        <dbReference type="EMBL" id="KAG8374079.1"/>
    </source>
</evidence>
<organism evidence="1 2">
    <name type="scientific">Buddleja alternifolia</name>
    <dbReference type="NCBI Taxonomy" id="168488"/>
    <lineage>
        <taxon>Eukaryota</taxon>
        <taxon>Viridiplantae</taxon>
        <taxon>Streptophyta</taxon>
        <taxon>Embryophyta</taxon>
        <taxon>Tracheophyta</taxon>
        <taxon>Spermatophyta</taxon>
        <taxon>Magnoliopsida</taxon>
        <taxon>eudicotyledons</taxon>
        <taxon>Gunneridae</taxon>
        <taxon>Pentapetalae</taxon>
        <taxon>asterids</taxon>
        <taxon>lamiids</taxon>
        <taxon>Lamiales</taxon>
        <taxon>Scrophulariaceae</taxon>
        <taxon>Buddlejeae</taxon>
        <taxon>Buddleja</taxon>
    </lineage>
</organism>
<evidence type="ECO:0000313" key="2">
    <source>
        <dbReference type="Proteomes" id="UP000826271"/>
    </source>
</evidence>
<dbReference type="EMBL" id="WHWC01000011">
    <property type="protein sequence ID" value="KAG8374079.1"/>
    <property type="molecule type" value="Genomic_DNA"/>
</dbReference>
<gene>
    <name evidence="1" type="ORF">BUALT_Bualt11G0093700</name>
</gene>
<dbReference type="AlphaFoldDB" id="A0AAV6WVG5"/>
<accession>A0AAV6WVG5</accession>